<dbReference type="EMBL" id="BMUU01000001">
    <property type="protein sequence ID" value="GGY15828.1"/>
    <property type="molecule type" value="Genomic_DNA"/>
</dbReference>
<name>A0ABQ2ZK57_9ACTN</name>
<protein>
    <submittedName>
        <fullName evidence="1">Uncharacterized protein</fullName>
    </submittedName>
</protein>
<evidence type="ECO:0000313" key="2">
    <source>
        <dbReference type="Proteomes" id="UP000600946"/>
    </source>
</evidence>
<reference evidence="2" key="1">
    <citation type="journal article" date="2019" name="Int. J. Syst. Evol. Microbiol.">
        <title>The Global Catalogue of Microorganisms (GCM) 10K type strain sequencing project: providing services to taxonomists for standard genome sequencing and annotation.</title>
        <authorList>
            <consortium name="The Broad Institute Genomics Platform"/>
            <consortium name="The Broad Institute Genome Sequencing Center for Infectious Disease"/>
            <person name="Wu L."/>
            <person name="Ma J."/>
        </authorList>
    </citation>
    <scope>NUCLEOTIDE SEQUENCE [LARGE SCALE GENOMIC DNA]</scope>
    <source>
        <strain evidence="2">JCM 4594</strain>
    </source>
</reference>
<organism evidence="1 2">
    <name type="scientific">Streptomyces xanthochromogenes</name>
    <dbReference type="NCBI Taxonomy" id="67384"/>
    <lineage>
        <taxon>Bacteria</taxon>
        <taxon>Bacillati</taxon>
        <taxon>Actinomycetota</taxon>
        <taxon>Actinomycetes</taxon>
        <taxon>Kitasatosporales</taxon>
        <taxon>Streptomycetaceae</taxon>
        <taxon>Streptomyces</taxon>
    </lineage>
</organism>
<gene>
    <name evidence="1" type="ORF">GCM10010326_04550</name>
</gene>
<dbReference type="GeneID" id="96288481"/>
<accession>A0ABQ2ZK57</accession>
<dbReference type="RefSeq" id="WP_167160961.1">
    <property type="nucleotide sequence ID" value="NZ_BMUU01000001.1"/>
</dbReference>
<keyword evidence="2" id="KW-1185">Reference proteome</keyword>
<sequence length="71" mass="7798">MTSDELHTRITQLEAQLARPTPPPIGGQVSIPLEPIRHHAYTGDGGPCTTSLFGERCAEPVDHHEIHDQHP</sequence>
<comment type="caution">
    <text evidence="1">The sequence shown here is derived from an EMBL/GenBank/DDBJ whole genome shotgun (WGS) entry which is preliminary data.</text>
</comment>
<dbReference type="Proteomes" id="UP000600946">
    <property type="component" value="Unassembled WGS sequence"/>
</dbReference>
<evidence type="ECO:0000313" key="1">
    <source>
        <dbReference type="EMBL" id="GGY15828.1"/>
    </source>
</evidence>
<proteinExistence type="predicted"/>